<organism evidence="1 2">
    <name type="scientific">Emticicia oligotrophica (strain DSM 17448 / CIP 109782 / MTCC 6937 / GPTSA100-15)</name>
    <dbReference type="NCBI Taxonomy" id="929562"/>
    <lineage>
        <taxon>Bacteria</taxon>
        <taxon>Pseudomonadati</taxon>
        <taxon>Bacteroidota</taxon>
        <taxon>Cytophagia</taxon>
        <taxon>Cytophagales</taxon>
        <taxon>Leadbetterellaceae</taxon>
        <taxon>Emticicia</taxon>
    </lineage>
</organism>
<evidence type="ECO:0000313" key="1">
    <source>
        <dbReference type="EMBL" id="AFK02202.1"/>
    </source>
</evidence>
<evidence type="ECO:0000313" key="2">
    <source>
        <dbReference type="Proteomes" id="UP000002875"/>
    </source>
</evidence>
<dbReference type="EMBL" id="CP002961">
    <property type="protein sequence ID" value="AFK02202.1"/>
    <property type="molecule type" value="Genomic_DNA"/>
</dbReference>
<accession>A0ABN4AJP9</accession>
<sequence>MNKSEFYQRNMKRLLRFTFIGLLCVSTKLIAQMPHDAIYMPKRTACIAVSYNRSTWNEYWENTLKRENLNIGTLTTQSVMPMVAVGLTDKLNLIVGVPYVKTEASAGNLMGQKGIQDLSGWLKYKLADNGKGLSIHGTLGASAPVTNYVPDFLPMSIGLRAKTATGRFIGNYLHKSGIYVAAHASYMFRSNIKVDRDAYQADNRVYNTNEVSVPNATDAAARLGYMKDGSRIQAEAFVEHFTCVGGDNIRRNDMPFPTNNMTSTTVGFYGKYQPKNIGLNVRVAKVLSGLNVGQTTSISVGLLYQLNYFKQTIK</sequence>
<dbReference type="Proteomes" id="UP000002875">
    <property type="component" value="Chromosome"/>
</dbReference>
<gene>
    <name evidence="1" type="ordered locus">Emtol_1052</name>
</gene>
<proteinExistence type="predicted"/>
<protein>
    <submittedName>
        <fullName evidence="1">Uncharacterized protein</fullName>
    </submittedName>
</protein>
<reference evidence="1 2" key="1">
    <citation type="submission" date="2011-07" db="EMBL/GenBank/DDBJ databases">
        <title>The complete genome of chromosome of Emticicia oligotrophica DSM 17448.</title>
        <authorList>
            <consortium name="US DOE Joint Genome Institute (JGI-PGF)"/>
            <person name="Lucas S."/>
            <person name="Han J."/>
            <person name="Lapidus A."/>
            <person name="Bruce D."/>
            <person name="Goodwin L."/>
            <person name="Pitluck S."/>
            <person name="Peters L."/>
            <person name="Kyrpides N."/>
            <person name="Mavromatis K."/>
            <person name="Ivanova N."/>
            <person name="Ovchinnikova G."/>
            <person name="Teshima H."/>
            <person name="Detter J.C."/>
            <person name="Tapia R."/>
            <person name="Han C."/>
            <person name="Land M."/>
            <person name="Hauser L."/>
            <person name="Markowitz V."/>
            <person name="Cheng J.-F."/>
            <person name="Hugenholtz P."/>
            <person name="Woyke T."/>
            <person name="Wu D."/>
            <person name="Tindall B."/>
            <person name="Pomrenke H."/>
            <person name="Brambilla E."/>
            <person name="Klenk H.-P."/>
            <person name="Eisen J.A."/>
        </authorList>
    </citation>
    <scope>NUCLEOTIDE SEQUENCE [LARGE SCALE GENOMIC DNA]</scope>
    <source>
        <strain evidence="1 2">DSM 17448</strain>
    </source>
</reference>
<keyword evidence="2" id="KW-1185">Reference proteome</keyword>
<name>A0ABN4AJP9_EMTOG</name>